<dbReference type="Proteomes" id="UP000835052">
    <property type="component" value="Unassembled WGS sequence"/>
</dbReference>
<evidence type="ECO:0000313" key="2">
    <source>
        <dbReference type="Proteomes" id="UP000835052"/>
    </source>
</evidence>
<protein>
    <submittedName>
        <fullName evidence="1">Uncharacterized protein</fullName>
    </submittedName>
</protein>
<keyword evidence="2" id="KW-1185">Reference proteome</keyword>
<evidence type="ECO:0000313" key="1">
    <source>
        <dbReference type="EMBL" id="CAD6188942.1"/>
    </source>
</evidence>
<dbReference type="AlphaFoldDB" id="A0A8S1H0Q7"/>
<proteinExistence type="predicted"/>
<name>A0A8S1H0Q7_9PELO</name>
<gene>
    <name evidence="1" type="ORF">CAUJ_LOCUS4861</name>
</gene>
<organism evidence="1 2">
    <name type="scientific">Caenorhabditis auriculariae</name>
    <dbReference type="NCBI Taxonomy" id="2777116"/>
    <lineage>
        <taxon>Eukaryota</taxon>
        <taxon>Metazoa</taxon>
        <taxon>Ecdysozoa</taxon>
        <taxon>Nematoda</taxon>
        <taxon>Chromadorea</taxon>
        <taxon>Rhabditida</taxon>
        <taxon>Rhabditina</taxon>
        <taxon>Rhabditomorpha</taxon>
        <taxon>Rhabditoidea</taxon>
        <taxon>Rhabditidae</taxon>
        <taxon>Peloderinae</taxon>
        <taxon>Caenorhabditis</taxon>
    </lineage>
</organism>
<sequence length="66" mass="7257">MIGWRAKRRNAVLQVSHFRTAAAAAGLSIVANRMALRAIRFLLKTLLTSSKLPQEEIRVGIGPVDD</sequence>
<accession>A0A8S1H0Q7</accession>
<comment type="caution">
    <text evidence="1">The sequence shown here is derived from an EMBL/GenBank/DDBJ whole genome shotgun (WGS) entry which is preliminary data.</text>
</comment>
<dbReference type="EMBL" id="CAJGYM010000009">
    <property type="protein sequence ID" value="CAD6188942.1"/>
    <property type="molecule type" value="Genomic_DNA"/>
</dbReference>
<reference evidence="1" key="1">
    <citation type="submission" date="2020-10" db="EMBL/GenBank/DDBJ databases">
        <authorList>
            <person name="Kikuchi T."/>
        </authorList>
    </citation>
    <scope>NUCLEOTIDE SEQUENCE</scope>
    <source>
        <strain evidence="1">NKZ352</strain>
    </source>
</reference>